<evidence type="ECO:0000313" key="3">
    <source>
        <dbReference type="Proteomes" id="UP000010809"/>
    </source>
</evidence>
<feature type="region of interest" description="Disordered" evidence="1">
    <location>
        <begin position="14"/>
        <end position="40"/>
    </location>
</feature>
<evidence type="ECO:0008006" key="4">
    <source>
        <dbReference type="Google" id="ProtNLM"/>
    </source>
</evidence>
<name>L0DVU9_THIND</name>
<keyword evidence="3" id="KW-1185">Reference proteome</keyword>
<evidence type="ECO:0000256" key="1">
    <source>
        <dbReference type="SAM" id="MobiDB-lite"/>
    </source>
</evidence>
<protein>
    <recommendedName>
        <fullName evidence="4">Phosphoglycerate mutase</fullName>
    </recommendedName>
</protein>
<accession>L0DVU9</accession>
<sequence>MEILTPGLWGYARERRDPAAPTPRTLSLILGRGRPEHSDHRGWEEVLASRLGYRRGTGGRQRLLAFPVSLTPGMHDLVAAAVPDLTAEESRALWETAVPELERSGGRRREAFPGVSELEFDGSGDWDGPPPSAGFGRPMPAPRLANAMARRLQVLGNAVQMLWFDHPVNRERRASGRSPVQGLWFWSPGVRRAAPTIRRVAGGGLFAQWLATTAAVAWTADPLDERADLAVVDALMVTATTERVEALLHSLSEEILRPRIERLRSGAVTELRVHDPGVTLVRVARSDWRRFWRRPRPLGPPAV</sequence>
<dbReference type="KEGG" id="tni:TVNIR_1435"/>
<dbReference type="EMBL" id="CP003989">
    <property type="protein sequence ID" value="AGA33105.1"/>
    <property type="molecule type" value="Genomic_DNA"/>
</dbReference>
<organism evidence="2 3">
    <name type="scientific">Thioalkalivibrio nitratireducens (strain DSM 14787 / UNIQEM 213 / ALEN2)</name>
    <dbReference type="NCBI Taxonomy" id="1255043"/>
    <lineage>
        <taxon>Bacteria</taxon>
        <taxon>Pseudomonadati</taxon>
        <taxon>Pseudomonadota</taxon>
        <taxon>Gammaproteobacteria</taxon>
        <taxon>Chromatiales</taxon>
        <taxon>Ectothiorhodospiraceae</taxon>
        <taxon>Thioalkalivibrio</taxon>
    </lineage>
</organism>
<dbReference type="RefSeq" id="WP_015258241.1">
    <property type="nucleotide sequence ID" value="NC_019902.2"/>
</dbReference>
<dbReference type="Proteomes" id="UP000010809">
    <property type="component" value="Chromosome"/>
</dbReference>
<reference evidence="2" key="1">
    <citation type="submission" date="2015-12" db="EMBL/GenBank/DDBJ databases">
        <authorList>
            <person name="Tikhonova T.V."/>
            <person name="Pavlov A.R."/>
            <person name="Beletsky A.V."/>
            <person name="Mardanov A.V."/>
            <person name="Sorokin D.Y."/>
            <person name="Ravin N.V."/>
            <person name="Popov V.O."/>
        </authorList>
    </citation>
    <scope>NUCLEOTIDE SEQUENCE</scope>
    <source>
        <strain evidence="2">DSM 14787</strain>
    </source>
</reference>
<dbReference type="PATRIC" id="fig|1255043.3.peg.1452"/>
<evidence type="ECO:0000313" key="2">
    <source>
        <dbReference type="EMBL" id="AGA33105.1"/>
    </source>
</evidence>
<dbReference type="AlphaFoldDB" id="L0DVU9"/>
<gene>
    <name evidence="2" type="ordered locus">TVNIR_1435</name>
</gene>
<proteinExistence type="predicted"/>
<dbReference type="HOGENOM" id="CLU_1077433_0_0_6"/>
<dbReference type="STRING" id="1255043.TVNIR_1435"/>
<dbReference type="eggNOG" id="COG4255">
    <property type="taxonomic scope" value="Bacteria"/>
</dbReference>